<gene>
    <name evidence="8" type="ORF">NEMVEDRAFT_v1g100325</name>
</gene>
<keyword evidence="6" id="KW-0539">Nucleus</keyword>
<evidence type="ECO:0000256" key="2">
    <source>
        <dbReference type="ARBA" id="ARBA00006357"/>
    </source>
</evidence>
<proteinExistence type="inferred from homology"/>
<dbReference type="SMART" id="SM00479">
    <property type="entry name" value="EXOIII"/>
    <property type="match status" value="1"/>
</dbReference>
<evidence type="ECO:0000313" key="8">
    <source>
        <dbReference type="EMBL" id="EDO42642.1"/>
    </source>
</evidence>
<feature type="non-terminal residue" evidence="8">
    <location>
        <position position="1"/>
    </location>
</feature>
<dbReference type="GO" id="GO:0005634">
    <property type="term" value="C:nucleus"/>
    <property type="evidence" value="ECO:0007669"/>
    <property type="project" value="UniProtKB-SubCell"/>
</dbReference>
<dbReference type="InParanoid" id="A7S0U8"/>
<dbReference type="CDD" id="cd06145">
    <property type="entry name" value="REX1_like"/>
    <property type="match status" value="1"/>
</dbReference>
<comment type="subcellular location">
    <subcellularLocation>
        <location evidence="1">Nucleus</location>
    </subcellularLocation>
</comment>
<dbReference type="InterPro" id="IPR013520">
    <property type="entry name" value="Ribonucl_H"/>
</dbReference>
<dbReference type="STRING" id="45351.A7S0U8"/>
<dbReference type="HOGENOM" id="CLU_022453_5_1_1"/>
<dbReference type="KEGG" id="nve:5514481"/>
<keyword evidence="3" id="KW-0540">Nuclease</keyword>
<evidence type="ECO:0000256" key="5">
    <source>
        <dbReference type="ARBA" id="ARBA00022839"/>
    </source>
</evidence>
<evidence type="ECO:0000256" key="6">
    <source>
        <dbReference type="ARBA" id="ARBA00023242"/>
    </source>
</evidence>
<dbReference type="PANTHER" id="PTHR12801:SF115">
    <property type="entry name" value="FI18136P1-RELATED"/>
    <property type="match status" value="1"/>
</dbReference>
<evidence type="ECO:0000313" key="9">
    <source>
        <dbReference type="Proteomes" id="UP000001593"/>
    </source>
</evidence>
<dbReference type="SUPFAM" id="SSF53098">
    <property type="entry name" value="Ribonuclease H-like"/>
    <property type="match status" value="1"/>
</dbReference>
<dbReference type="GO" id="GO:0004527">
    <property type="term" value="F:exonuclease activity"/>
    <property type="evidence" value="ECO:0007669"/>
    <property type="project" value="UniProtKB-KW"/>
</dbReference>
<name>A7S0U8_NEMVE</name>
<evidence type="ECO:0000256" key="4">
    <source>
        <dbReference type="ARBA" id="ARBA00022801"/>
    </source>
</evidence>
<organism evidence="8 9">
    <name type="scientific">Nematostella vectensis</name>
    <name type="common">Starlet sea anemone</name>
    <dbReference type="NCBI Taxonomy" id="45351"/>
    <lineage>
        <taxon>Eukaryota</taxon>
        <taxon>Metazoa</taxon>
        <taxon>Cnidaria</taxon>
        <taxon>Anthozoa</taxon>
        <taxon>Hexacorallia</taxon>
        <taxon>Actiniaria</taxon>
        <taxon>Edwardsiidae</taxon>
        <taxon>Nematostella</taxon>
    </lineage>
</organism>
<dbReference type="PhylomeDB" id="A7S0U8"/>
<dbReference type="Pfam" id="PF00929">
    <property type="entry name" value="RNase_T"/>
    <property type="match status" value="1"/>
</dbReference>
<dbReference type="OMA" id="YNTEFRF"/>
<dbReference type="InterPro" id="IPR012337">
    <property type="entry name" value="RNaseH-like_sf"/>
</dbReference>
<dbReference type="InterPro" id="IPR034922">
    <property type="entry name" value="REX1-like_exo"/>
</dbReference>
<evidence type="ECO:0000259" key="7">
    <source>
        <dbReference type="SMART" id="SM00479"/>
    </source>
</evidence>
<protein>
    <recommendedName>
        <fullName evidence="7">Exonuclease domain-containing protein</fullName>
    </recommendedName>
</protein>
<dbReference type="Proteomes" id="UP000001593">
    <property type="component" value="Unassembled WGS sequence"/>
</dbReference>
<dbReference type="InterPro" id="IPR047021">
    <property type="entry name" value="REXO1/3/4-like"/>
</dbReference>
<dbReference type="InterPro" id="IPR036397">
    <property type="entry name" value="RNaseH_sf"/>
</dbReference>
<dbReference type="AlphaFoldDB" id="A7S0U8"/>
<evidence type="ECO:0000256" key="1">
    <source>
        <dbReference type="ARBA" id="ARBA00004123"/>
    </source>
</evidence>
<dbReference type="PANTHER" id="PTHR12801">
    <property type="entry name" value="RNA EXONUCLEASE REXO1 / RECO3 FAMILY MEMBER-RELATED"/>
    <property type="match status" value="1"/>
</dbReference>
<dbReference type="GO" id="GO:0003676">
    <property type="term" value="F:nucleic acid binding"/>
    <property type="evidence" value="ECO:0007669"/>
    <property type="project" value="InterPro"/>
</dbReference>
<dbReference type="eggNOG" id="KOG2248">
    <property type="taxonomic scope" value="Eukaryota"/>
</dbReference>
<keyword evidence="5" id="KW-0269">Exonuclease</keyword>
<reference evidence="8 9" key="1">
    <citation type="journal article" date="2007" name="Science">
        <title>Sea anemone genome reveals ancestral eumetazoan gene repertoire and genomic organization.</title>
        <authorList>
            <person name="Putnam N.H."/>
            <person name="Srivastava M."/>
            <person name="Hellsten U."/>
            <person name="Dirks B."/>
            <person name="Chapman J."/>
            <person name="Salamov A."/>
            <person name="Terry A."/>
            <person name="Shapiro H."/>
            <person name="Lindquist E."/>
            <person name="Kapitonov V.V."/>
            <person name="Jurka J."/>
            <person name="Genikhovich G."/>
            <person name="Grigoriev I.V."/>
            <person name="Lucas S.M."/>
            <person name="Steele R.E."/>
            <person name="Finnerty J.R."/>
            <person name="Technau U."/>
            <person name="Martindale M.Q."/>
            <person name="Rokhsar D.S."/>
        </authorList>
    </citation>
    <scope>NUCLEOTIDE SEQUENCE [LARGE SCALE GENOMIC DNA]</scope>
    <source>
        <strain evidence="9">CH2 X CH6</strain>
    </source>
</reference>
<accession>A7S0U8</accession>
<feature type="domain" description="Exonuclease" evidence="7">
    <location>
        <begin position="1"/>
        <end position="126"/>
    </location>
</feature>
<dbReference type="EMBL" id="DS469562">
    <property type="protein sequence ID" value="EDO42642.1"/>
    <property type="molecule type" value="Genomic_DNA"/>
</dbReference>
<keyword evidence="4" id="KW-0378">Hydrolase</keyword>
<keyword evidence="9" id="KW-1185">Reference proteome</keyword>
<evidence type="ECO:0000256" key="3">
    <source>
        <dbReference type="ARBA" id="ARBA00022722"/>
    </source>
</evidence>
<sequence>MFAIDCEMCTTSEGLELTRVSVVEEDCTLLYDTFVKPDRPIIDYNTKYSGITAEMLDGVTVKLADVQKELQAIIPQGAIVAGHSLECDLKALKMAYDHVIDTAVVYGDGRGALYKPALRYLAQTYL</sequence>
<comment type="similarity">
    <text evidence="2">Belongs to the REXO1/REXO3 family.</text>
</comment>
<dbReference type="Gene3D" id="3.30.420.10">
    <property type="entry name" value="Ribonuclease H-like superfamily/Ribonuclease H"/>
    <property type="match status" value="1"/>
</dbReference>